<dbReference type="PANTHER" id="PTHR32196:SF69">
    <property type="entry name" value="BRANCHED-CHAIN AMINO ACID TRANSPORT SYSTEM, PERMEASE PROTEIN"/>
    <property type="match status" value="1"/>
</dbReference>
<dbReference type="CDD" id="cd06574">
    <property type="entry name" value="TM_PBP1_branched-chain-AA_like"/>
    <property type="match status" value="1"/>
</dbReference>
<evidence type="ECO:0000256" key="1">
    <source>
        <dbReference type="ARBA" id="ARBA00004651"/>
    </source>
</evidence>
<dbReference type="InterPro" id="IPR001851">
    <property type="entry name" value="ABC_transp_permease"/>
</dbReference>
<feature type="transmembrane region" description="Helical" evidence="6">
    <location>
        <begin position="233"/>
        <end position="251"/>
    </location>
</feature>
<feature type="transmembrane region" description="Helical" evidence="6">
    <location>
        <begin position="257"/>
        <end position="273"/>
    </location>
</feature>
<dbReference type="Proteomes" id="UP001281656">
    <property type="component" value="Unassembled WGS sequence"/>
</dbReference>
<evidence type="ECO:0000256" key="2">
    <source>
        <dbReference type="ARBA" id="ARBA00022475"/>
    </source>
</evidence>
<keyword evidence="8" id="KW-1185">Reference proteome</keyword>
<feature type="transmembrane region" description="Helical" evidence="6">
    <location>
        <begin position="12"/>
        <end position="29"/>
    </location>
</feature>
<accession>A0ABU4JR30</accession>
<dbReference type="PANTHER" id="PTHR32196">
    <property type="entry name" value="ABC TRANSPORTER PERMEASE PROTEIN YPHD-RELATED-RELATED"/>
    <property type="match status" value="1"/>
</dbReference>
<evidence type="ECO:0000313" key="7">
    <source>
        <dbReference type="EMBL" id="MDW8800587.1"/>
    </source>
</evidence>
<dbReference type="EMBL" id="JARUJP010000004">
    <property type="protein sequence ID" value="MDW8800587.1"/>
    <property type="molecule type" value="Genomic_DNA"/>
</dbReference>
<dbReference type="Pfam" id="PF02653">
    <property type="entry name" value="BPD_transp_2"/>
    <property type="match status" value="1"/>
</dbReference>
<feature type="transmembrane region" description="Helical" evidence="6">
    <location>
        <begin position="174"/>
        <end position="194"/>
    </location>
</feature>
<comment type="caution">
    <text evidence="7">The sequence shown here is derived from an EMBL/GenBank/DDBJ whole genome shotgun (WGS) entry which is preliminary data.</text>
</comment>
<feature type="transmembrane region" description="Helical" evidence="6">
    <location>
        <begin position="200"/>
        <end position="221"/>
    </location>
</feature>
<feature type="transmembrane region" description="Helical" evidence="6">
    <location>
        <begin position="58"/>
        <end position="80"/>
    </location>
</feature>
<reference evidence="7 8" key="1">
    <citation type="submission" date="2023-04" db="EMBL/GenBank/DDBJ databases">
        <title>Clostridium tannerae sp. nov., isolated from the fecal material of an alpaca.</title>
        <authorList>
            <person name="Miller S."/>
            <person name="Hendry M."/>
            <person name="King J."/>
            <person name="Sankaranarayanan K."/>
            <person name="Lawson P.A."/>
        </authorList>
    </citation>
    <scope>NUCLEOTIDE SEQUENCE [LARGE SCALE GENOMIC DNA]</scope>
    <source>
        <strain evidence="7 8">A1-XYC3</strain>
    </source>
</reference>
<keyword evidence="5 6" id="KW-0472">Membrane</keyword>
<proteinExistence type="predicted"/>
<keyword evidence="3 6" id="KW-0812">Transmembrane</keyword>
<gene>
    <name evidence="7" type="ORF">P8V03_05390</name>
</gene>
<keyword evidence="4 6" id="KW-1133">Transmembrane helix</keyword>
<evidence type="ECO:0000256" key="3">
    <source>
        <dbReference type="ARBA" id="ARBA00022692"/>
    </source>
</evidence>
<feature type="transmembrane region" description="Helical" evidence="6">
    <location>
        <begin position="87"/>
        <end position="105"/>
    </location>
</feature>
<organism evidence="7 8">
    <name type="scientific">Clostridium tanneri</name>
    <dbReference type="NCBI Taxonomy" id="3037988"/>
    <lineage>
        <taxon>Bacteria</taxon>
        <taxon>Bacillati</taxon>
        <taxon>Bacillota</taxon>
        <taxon>Clostridia</taxon>
        <taxon>Eubacteriales</taxon>
        <taxon>Clostridiaceae</taxon>
        <taxon>Clostridium</taxon>
    </lineage>
</organism>
<keyword evidence="2" id="KW-1003">Cell membrane</keyword>
<comment type="subcellular location">
    <subcellularLocation>
        <location evidence="1">Cell membrane</location>
        <topology evidence="1">Multi-pass membrane protein</topology>
    </subcellularLocation>
</comment>
<name>A0ABU4JR30_9CLOT</name>
<evidence type="ECO:0000313" key="8">
    <source>
        <dbReference type="Proteomes" id="UP001281656"/>
    </source>
</evidence>
<protein>
    <submittedName>
        <fullName evidence="7">ABC transporter permease</fullName>
    </submittedName>
</protein>
<dbReference type="RefSeq" id="WP_318797084.1">
    <property type="nucleotide sequence ID" value="NZ_JARUJP010000004.1"/>
</dbReference>
<evidence type="ECO:0000256" key="5">
    <source>
        <dbReference type="ARBA" id="ARBA00023136"/>
    </source>
</evidence>
<evidence type="ECO:0000256" key="6">
    <source>
        <dbReference type="SAM" id="Phobius"/>
    </source>
</evidence>
<evidence type="ECO:0000256" key="4">
    <source>
        <dbReference type="ARBA" id="ARBA00022989"/>
    </source>
</evidence>
<feature type="transmembrane region" description="Helical" evidence="6">
    <location>
        <begin position="117"/>
        <end position="140"/>
    </location>
</feature>
<sequence>MNGFIINVLEQGFIFGIMAIGVYITYKILDFPDLSVDGTFALGAAVTASALVKGINPLFTLVLAFTAGLVAGGVTGILHVKLKITNLLSGILVMIGLYSINLRIMEKANIPLFSEKTIFSFSLSPITISVVILILTKLALDIFLKTKLGFVLKATGDNPQMVTSLGVDIGRIKIIGLMISNAIVALSGSIMAQYQRFSDAGMGTGIIVMGLASVILGECIFQRTSIIAGTTAAIVGSIIYKGSVGVALNLGFPPTDLKLITCIIVIAALSLNSKKLHLNFKGRESFTRGGAVIVTNKKSAKSFQ</sequence>